<keyword evidence="3" id="KW-1185">Reference proteome</keyword>
<dbReference type="NCBIfam" id="TIGR02046">
    <property type="entry name" value="sdhC_b558_fam"/>
    <property type="match status" value="1"/>
</dbReference>
<feature type="transmembrane region" description="Helical" evidence="1">
    <location>
        <begin position="163"/>
        <end position="185"/>
    </location>
</feature>
<dbReference type="InterPro" id="IPR034804">
    <property type="entry name" value="SQR/QFR_C/D"/>
</dbReference>
<feature type="transmembrane region" description="Helical" evidence="1">
    <location>
        <begin position="59"/>
        <end position="80"/>
    </location>
</feature>
<keyword evidence="1" id="KW-0472">Membrane</keyword>
<name>A0AAE3MG71_9BACT</name>
<proteinExistence type="predicted"/>
<dbReference type="SUPFAM" id="SSF81343">
    <property type="entry name" value="Fumarate reductase respiratory complex transmembrane subunits"/>
    <property type="match status" value="1"/>
</dbReference>
<feature type="transmembrane region" description="Helical" evidence="1">
    <location>
        <begin position="20"/>
        <end position="39"/>
    </location>
</feature>
<sequence>MSNLFCSSIGRKLLMSLSGLFLIIFLIVHLSINLLLLVPDNGEAFNVAANFMALPVIKFGLQPVLALGFIVHIAYGAILTAQNNKARGNSKYASGNKTKEVMWASKNMFVLGITVFAFLAVHLVDYWVPLQITHGAQEITIGGVTMHDTYGLVKETLQNPLKVALYIIGSLGLAIHLTHGFWSAFQTLGASNSIWRKRWTVIGTVFAWVVSLGFCVIAITMFLS</sequence>
<dbReference type="Gene3D" id="1.20.1300.10">
    <property type="entry name" value="Fumarate reductase/succinate dehydrogenase, transmembrane subunit"/>
    <property type="match status" value="1"/>
</dbReference>
<evidence type="ECO:0000313" key="3">
    <source>
        <dbReference type="Proteomes" id="UP001207408"/>
    </source>
</evidence>
<feature type="transmembrane region" description="Helical" evidence="1">
    <location>
        <begin position="101"/>
        <end position="124"/>
    </location>
</feature>
<dbReference type="EMBL" id="JAPDPI010000032">
    <property type="protein sequence ID" value="MCW3806881.1"/>
    <property type="molecule type" value="Genomic_DNA"/>
</dbReference>
<organism evidence="2 3">
    <name type="scientific">Plebeiibacterium marinum</name>
    <dbReference type="NCBI Taxonomy" id="2992111"/>
    <lineage>
        <taxon>Bacteria</taxon>
        <taxon>Pseudomonadati</taxon>
        <taxon>Bacteroidota</taxon>
        <taxon>Bacteroidia</taxon>
        <taxon>Marinilabiliales</taxon>
        <taxon>Marinilabiliaceae</taxon>
        <taxon>Plebeiibacterium</taxon>
    </lineage>
</organism>
<reference evidence="2" key="1">
    <citation type="submission" date="2022-10" db="EMBL/GenBank/DDBJ databases">
        <authorList>
            <person name="Yu W.X."/>
        </authorList>
    </citation>
    <scope>NUCLEOTIDE SEQUENCE</scope>
    <source>
        <strain evidence="2">D04</strain>
    </source>
</reference>
<dbReference type="RefSeq" id="WP_301200751.1">
    <property type="nucleotide sequence ID" value="NZ_JAPDPI010000032.1"/>
</dbReference>
<accession>A0AAE3MG71</accession>
<keyword evidence="1" id="KW-1133">Transmembrane helix</keyword>
<feature type="transmembrane region" description="Helical" evidence="1">
    <location>
        <begin position="205"/>
        <end position="223"/>
    </location>
</feature>
<comment type="caution">
    <text evidence="2">The sequence shown here is derived from an EMBL/GenBank/DDBJ whole genome shotgun (WGS) entry which is preliminary data.</text>
</comment>
<dbReference type="CDD" id="cd03498">
    <property type="entry name" value="SQR_TypeB_2_TM"/>
    <property type="match status" value="1"/>
</dbReference>
<evidence type="ECO:0000256" key="1">
    <source>
        <dbReference type="SAM" id="Phobius"/>
    </source>
</evidence>
<dbReference type="AlphaFoldDB" id="A0AAE3MG71"/>
<dbReference type="InterPro" id="IPR011138">
    <property type="entry name" value="Cytochrome_b-558"/>
</dbReference>
<dbReference type="GO" id="GO:0016020">
    <property type="term" value="C:membrane"/>
    <property type="evidence" value="ECO:0007669"/>
    <property type="project" value="InterPro"/>
</dbReference>
<evidence type="ECO:0000313" key="2">
    <source>
        <dbReference type="EMBL" id="MCW3806881.1"/>
    </source>
</evidence>
<protein>
    <submittedName>
        <fullName evidence="2">Succinate dehydrogenase cytochrome b subunit</fullName>
    </submittedName>
</protein>
<dbReference type="Proteomes" id="UP001207408">
    <property type="component" value="Unassembled WGS sequence"/>
</dbReference>
<gene>
    <name evidence="2" type="ORF">OM074_14685</name>
</gene>
<keyword evidence="1" id="KW-0812">Transmembrane</keyword>